<gene>
    <name evidence="2" type="ORF">GCM10025883_44650</name>
</gene>
<dbReference type="Proteomes" id="UP001157126">
    <property type="component" value="Unassembled WGS sequence"/>
</dbReference>
<organism evidence="2 3">
    <name type="scientific">Mobilicoccus caccae</name>
    <dbReference type="NCBI Taxonomy" id="1859295"/>
    <lineage>
        <taxon>Bacteria</taxon>
        <taxon>Bacillati</taxon>
        <taxon>Actinomycetota</taxon>
        <taxon>Actinomycetes</taxon>
        <taxon>Micrococcales</taxon>
        <taxon>Dermatophilaceae</taxon>
        <taxon>Mobilicoccus</taxon>
    </lineage>
</organism>
<comment type="caution">
    <text evidence="2">The sequence shown here is derived from an EMBL/GenBank/DDBJ whole genome shotgun (WGS) entry which is preliminary data.</text>
</comment>
<evidence type="ECO:0000313" key="2">
    <source>
        <dbReference type="EMBL" id="GMA42420.1"/>
    </source>
</evidence>
<evidence type="ECO:0000313" key="3">
    <source>
        <dbReference type="Proteomes" id="UP001157126"/>
    </source>
</evidence>
<evidence type="ECO:0000256" key="1">
    <source>
        <dbReference type="SAM" id="MobiDB-lite"/>
    </source>
</evidence>
<protein>
    <recommendedName>
        <fullName evidence="4">RNA polymerase sigma factor 70 region 1.1 domain-containing protein</fullName>
    </recommendedName>
</protein>
<reference evidence="3" key="1">
    <citation type="journal article" date="2019" name="Int. J. Syst. Evol. Microbiol.">
        <title>The Global Catalogue of Microorganisms (GCM) 10K type strain sequencing project: providing services to taxonomists for standard genome sequencing and annotation.</title>
        <authorList>
            <consortium name="The Broad Institute Genomics Platform"/>
            <consortium name="The Broad Institute Genome Sequencing Center for Infectious Disease"/>
            <person name="Wu L."/>
            <person name="Ma J."/>
        </authorList>
    </citation>
    <scope>NUCLEOTIDE SEQUENCE [LARGE SCALE GENOMIC DNA]</scope>
    <source>
        <strain evidence="3">NBRC 113072</strain>
    </source>
</reference>
<sequence length="207" mass="23198">METQRGHGADHPEEDQEEPMPEEFHTPAEAAHTLARVRAIVAESLMKDHALAEVSPHFTCREIEAVAEVLRLLGIEEKEVRAVIEYHASEDEEGDEHWRPTDEQGTPLIEGQCLTCAAMPGQDHDATRCLPDPEPLPEADTAAFLLTLDRLTDASHADDAERYRAHLEVARRQGASDDQIEDAWLHGWTGHRPTPLPSFDAWGKPRR</sequence>
<feature type="compositionally biased region" description="Basic and acidic residues" evidence="1">
    <location>
        <begin position="1"/>
        <end position="11"/>
    </location>
</feature>
<evidence type="ECO:0008006" key="4">
    <source>
        <dbReference type="Google" id="ProtNLM"/>
    </source>
</evidence>
<proteinExistence type="predicted"/>
<dbReference type="EMBL" id="BSUO01000002">
    <property type="protein sequence ID" value="GMA42420.1"/>
    <property type="molecule type" value="Genomic_DNA"/>
</dbReference>
<name>A0ABQ6IYN9_9MICO</name>
<feature type="region of interest" description="Disordered" evidence="1">
    <location>
        <begin position="188"/>
        <end position="207"/>
    </location>
</feature>
<accession>A0ABQ6IYN9</accession>
<feature type="compositionally biased region" description="Acidic residues" evidence="1">
    <location>
        <begin position="12"/>
        <end position="21"/>
    </location>
</feature>
<keyword evidence="3" id="KW-1185">Reference proteome</keyword>
<feature type="region of interest" description="Disordered" evidence="1">
    <location>
        <begin position="1"/>
        <end position="26"/>
    </location>
</feature>